<dbReference type="RefSeq" id="WP_272136759.1">
    <property type="nucleotide sequence ID" value="NZ_JAQNDM010000002.1"/>
</dbReference>
<keyword evidence="3" id="KW-1185">Reference proteome</keyword>
<dbReference type="Proteomes" id="UP001221838">
    <property type="component" value="Unassembled WGS sequence"/>
</dbReference>
<comment type="caution">
    <text evidence="2">The sequence shown here is derived from an EMBL/GenBank/DDBJ whole genome shotgun (WGS) entry which is preliminary data.</text>
</comment>
<dbReference type="NCBIfam" id="TIGR01764">
    <property type="entry name" value="excise"/>
    <property type="match status" value="1"/>
</dbReference>
<protein>
    <submittedName>
        <fullName evidence="2">Helix-turn-helix domain-containing protein</fullName>
    </submittedName>
</protein>
<evidence type="ECO:0000313" key="3">
    <source>
        <dbReference type="Proteomes" id="UP001221838"/>
    </source>
</evidence>
<evidence type="ECO:0000259" key="1">
    <source>
        <dbReference type="Pfam" id="PF12728"/>
    </source>
</evidence>
<feature type="domain" description="Helix-turn-helix" evidence="1">
    <location>
        <begin position="17"/>
        <end position="67"/>
    </location>
</feature>
<sequence>MSQQNNEAEVPAALSDVLTVEEAAAFLRVNRKTLYEAVRLGSIPGVIRIGRSIRISRSTLLGWVQGNGGPALGEET</sequence>
<dbReference type="InterPro" id="IPR009061">
    <property type="entry name" value="DNA-bd_dom_put_sf"/>
</dbReference>
<evidence type="ECO:0000313" key="2">
    <source>
        <dbReference type="EMBL" id="MDC0708770.1"/>
    </source>
</evidence>
<gene>
    <name evidence="2" type="ORF">POL68_09850</name>
</gene>
<reference evidence="2 3" key="1">
    <citation type="submission" date="2022-11" db="EMBL/GenBank/DDBJ databases">
        <title>Minimal conservation of predation-associated metabolite biosynthetic gene clusters underscores biosynthetic potential of Myxococcota including descriptions for ten novel species: Archangium lansinium sp. nov., Myxococcus landrumus sp. nov., Nannocystis bai.</title>
        <authorList>
            <person name="Ahearne A."/>
            <person name="Stevens C."/>
            <person name="Dowd S."/>
        </authorList>
    </citation>
    <scope>NUCLEOTIDE SEQUENCE [LARGE SCALE GENOMIC DNA]</scope>
    <source>
        <strain evidence="2 3">NCWAL01</strain>
    </source>
</reference>
<accession>A0ABT5D6P9</accession>
<dbReference type="InterPro" id="IPR041657">
    <property type="entry name" value="HTH_17"/>
</dbReference>
<proteinExistence type="predicted"/>
<dbReference type="InterPro" id="IPR010093">
    <property type="entry name" value="SinI_DNA-bd"/>
</dbReference>
<organism evidence="2 3">
    <name type="scientific">Stigmatella ashevillensis</name>
    <dbReference type="NCBI Taxonomy" id="2995309"/>
    <lineage>
        <taxon>Bacteria</taxon>
        <taxon>Pseudomonadati</taxon>
        <taxon>Myxococcota</taxon>
        <taxon>Myxococcia</taxon>
        <taxon>Myxococcales</taxon>
        <taxon>Cystobacterineae</taxon>
        <taxon>Archangiaceae</taxon>
        <taxon>Stigmatella</taxon>
    </lineage>
</organism>
<dbReference type="EMBL" id="JAQNDM010000002">
    <property type="protein sequence ID" value="MDC0708770.1"/>
    <property type="molecule type" value="Genomic_DNA"/>
</dbReference>
<dbReference type="Pfam" id="PF12728">
    <property type="entry name" value="HTH_17"/>
    <property type="match status" value="1"/>
</dbReference>
<name>A0ABT5D6P9_9BACT</name>
<dbReference type="SUPFAM" id="SSF46955">
    <property type="entry name" value="Putative DNA-binding domain"/>
    <property type="match status" value="1"/>
</dbReference>